<dbReference type="KEGG" id="vg:80099311"/>
<dbReference type="GeneID" id="80099311"/>
<dbReference type="RefSeq" id="YP_010762626.1">
    <property type="nucleotide sequence ID" value="NC_073606.1"/>
</dbReference>
<keyword evidence="2" id="KW-1185">Reference proteome</keyword>
<name>A0AAE9W7Q8_9CAUD</name>
<evidence type="ECO:0000313" key="2">
    <source>
        <dbReference type="Proteomes" id="UP001210043"/>
    </source>
</evidence>
<sequence length="43" mass="4759">MNCMQFPLQNGSGCKLSLNNNRQLGSAKRGYTQNLPKTTNILC</sequence>
<organism evidence="1 2">
    <name type="scientific">Pseudomonas phage pPA-3099-2aT.2</name>
    <dbReference type="NCBI Taxonomy" id="3003808"/>
    <lineage>
        <taxon>Viruses</taxon>
        <taxon>Duplodnaviria</taxon>
        <taxon>Heunggongvirae</taxon>
        <taxon>Uroviricota</taxon>
        <taxon>Caudoviricetes</taxon>
        <taxon>Vandenendeviridae</taxon>
        <taxon>Skurskavirinae</taxon>
        <taxon>Pakpunavirus</taxon>
        <taxon>Pakpunavirus pPA30992aT2</taxon>
    </lineage>
</organism>
<proteinExistence type="predicted"/>
<evidence type="ECO:0000313" key="1">
    <source>
        <dbReference type="EMBL" id="WBQ35240.1"/>
    </source>
</evidence>
<dbReference type="Proteomes" id="UP001210043">
    <property type="component" value="Segment"/>
</dbReference>
<accession>A0AAE9W7Q8</accession>
<reference evidence="1" key="1">
    <citation type="submission" date="2022-11" db="EMBL/GenBank/DDBJ databases">
        <authorList>
            <person name="Wang C."/>
            <person name="Zeng J."/>
            <person name="Wang X."/>
            <person name="Zhao J."/>
            <person name="Ji F."/>
            <person name="Wang M."/>
            <person name="Zuo J."/>
            <person name="Guo Z."/>
        </authorList>
    </citation>
    <scope>NUCLEOTIDE SEQUENCE</scope>
</reference>
<protein>
    <submittedName>
        <fullName evidence="1">Uncharacterized protein</fullName>
    </submittedName>
</protein>
<dbReference type="EMBL" id="OP784575">
    <property type="protein sequence ID" value="WBQ35240.1"/>
    <property type="molecule type" value="Genomic_DNA"/>
</dbReference>